<organism evidence="1">
    <name type="scientific">viral metagenome</name>
    <dbReference type="NCBI Taxonomy" id="1070528"/>
    <lineage>
        <taxon>unclassified sequences</taxon>
        <taxon>metagenomes</taxon>
        <taxon>organismal metagenomes</taxon>
    </lineage>
</organism>
<protein>
    <submittedName>
        <fullName evidence="1">Uncharacterized protein</fullName>
    </submittedName>
</protein>
<accession>A0A6C0LIJ2</accession>
<evidence type="ECO:0000313" key="1">
    <source>
        <dbReference type="EMBL" id="QHU29364.1"/>
    </source>
</evidence>
<name>A0A6C0LIJ2_9ZZZZ</name>
<reference evidence="1" key="1">
    <citation type="journal article" date="2020" name="Nature">
        <title>Giant virus diversity and host interactions through global metagenomics.</title>
        <authorList>
            <person name="Schulz F."/>
            <person name="Roux S."/>
            <person name="Paez-Espino D."/>
            <person name="Jungbluth S."/>
            <person name="Walsh D.A."/>
            <person name="Denef V.J."/>
            <person name="McMahon K.D."/>
            <person name="Konstantinidis K.T."/>
            <person name="Eloe-Fadrosh E.A."/>
            <person name="Kyrpides N.C."/>
            <person name="Woyke T."/>
        </authorList>
    </citation>
    <scope>NUCLEOTIDE SEQUENCE</scope>
    <source>
        <strain evidence="1">GVMAG-M-3300027804-47</strain>
    </source>
</reference>
<proteinExistence type="predicted"/>
<sequence length="114" mass="13536">MDFVEKLDNMYRSHLIYRTIVVCDGDIREYKRMLEKKDFSVYVVNSLSDANFGINYDTLDYRVILIESARMDDFLNTIFANNHTGFYTYITFTNDNDTVKDVITKKYDIIKDII</sequence>
<dbReference type="EMBL" id="MN740486">
    <property type="protein sequence ID" value="QHU29364.1"/>
    <property type="molecule type" value="Genomic_DNA"/>
</dbReference>
<dbReference type="AlphaFoldDB" id="A0A6C0LIJ2"/>